<dbReference type="AlphaFoldDB" id="A0A9Q1CV40"/>
<gene>
    <name evidence="2" type="ORF">COCON_G00230250</name>
</gene>
<dbReference type="Proteomes" id="UP001152803">
    <property type="component" value="Unassembled WGS sequence"/>
</dbReference>
<dbReference type="EMBL" id="JAFJMO010000019">
    <property type="protein sequence ID" value="KAJ8249809.1"/>
    <property type="molecule type" value="Genomic_DNA"/>
</dbReference>
<feature type="region of interest" description="Disordered" evidence="1">
    <location>
        <begin position="1"/>
        <end position="43"/>
    </location>
</feature>
<evidence type="ECO:0000256" key="1">
    <source>
        <dbReference type="SAM" id="MobiDB-lite"/>
    </source>
</evidence>
<proteinExistence type="predicted"/>
<reference evidence="2" key="1">
    <citation type="journal article" date="2023" name="Science">
        <title>Genome structures resolve the early diversification of teleost fishes.</title>
        <authorList>
            <person name="Parey E."/>
            <person name="Louis A."/>
            <person name="Montfort J."/>
            <person name="Bouchez O."/>
            <person name="Roques C."/>
            <person name="Iampietro C."/>
            <person name="Lluch J."/>
            <person name="Castinel A."/>
            <person name="Donnadieu C."/>
            <person name="Desvignes T."/>
            <person name="Floi Bucao C."/>
            <person name="Jouanno E."/>
            <person name="Wen M."/>
            <person name="Mejri S."/>
            <person name="Dirks R."/>
            <person name="Jansen H."/>
            <person name="Henkel C."/>
            <person name="Chen W.J."/>
            <person name="Zahm M."/>
            <person name="Cabau C."/>
            <person name="Klopp C."/>
            <person name="Thompson A.W."/>
            <person name="Robinson-Rechavi M."/>
            <person name="Braasch I."/>
            <person name="Lecointre G."/>
            <person name="Bobe J."/>
            <person name="Postlethwait J.H."/>
            <person name="Berthelot C."/>
            <person name="Roest Crollius H."/>
            <person name="Guiguen Y."/>
        </authorList>
    </citation>
    <scope>NUCLEOTIDE SEQUENCE</scope>
    <source>
        <strain evidence="2">Concon-B</strain>
    </source>
</reference>
<protein>
    <submittedName>
        <fullName evidence="2">Uncharacterized protein</fullName>
    </submittedName>
</protein>
<organism evidence="2 3">
    <name type="scientific">Conger conger</name>
    <name type="common">Conger eel</name>
    <name type="synonym">Muraena conger</name>
    <dbReference type="NCBI Taxonomy" id="82655"/>
    <lineage>
        <taxon>Eukaryota</taxon>
        <taxon>Metazoa</taxon>
        <taxon>Chordata</taxon>
        <taxon>Craniata</taxon>
        <taxon>Vertebrata</taxon>
        <taxon>Euteleostomi</taxon>
        <taxon>Actinopterygii</taxon>
        <taxon>Neopterygii</taxon>
        <taxon>Teleostei</taxon>
        <taxon>Anguilliformes</taxon>
        <taxon>Congridae</taxon>
        <taxon>Conger</taxon>
    </lineage>
</organism>
<sequence>MGPRPPDRANGTQLRHRPRFGHSADKPHAHTCMTVPRQPKTGETRSFPSAAIVNLEVSCLLFFRLGVRFVVGFLLKARRAFDGCVIRLKSRTFDGCVCCSHLSSPLPWAVTPLLHLVLTSLLVSQ</sequence>
<accession>A0A9Q1CV40</accession>
<name>A0A9Q1CV40_CONCO</name>
<evidence type="ECO:0000313" key="2">
    <source>
        <dbReference type="EMBL" id="KAJ8249809.1"/>
    </source>
</evidence>
<keyword evidence="3" id="KW-1185">Reference proteome</keyword>
<comment type="caution">
    <text evidence="2">The sequence shown here is derived from an EMBL/GenBank/DDBJ whole genome shotgun (WGS) entry which is preliminary data.</text>
</comment>
<evidence type="ECO:0000313" key="3">
    <source>
        <dbReference type="Proteomes" id="UP001152803"/>
    </source>
</evidence>